<keyword evidence="3" id="KW-1185">Reference proteome</keyword>
<dbReference type="RefSeq" id="WP_271436079.1">
    <property type="nucleotide sequence ID" value="NZ_CP073355.1"/>
</dbReference>
<evidence type="ECO:0000313" key="2">
    <source>
        <dbReference type="EMBL" id="URA10949.1"/>
    </source>
</evidence>
<dbReference type="Proteomes" id="UP001056539">
    <property type="component" value="Chromosome"/>
</dbReference>
<keyword evidence="1" id="KW-0175">Coiled coil</keyword>
<feature type="coiled-coil region" evidence="1">
    <location>
        <begin position="48"/>
        <end position="82"/>
    </location>
</feature>
<reference evidence="2" key="1">
    <citation type="submission" date="2021-04" db="EMBL/GenBank/DDBJ databases">
        <authorList>
            <person name="Postec A."/>
        </authorList>
    </citation>
    <scope>NUCLEOTIDE SEQUENCE</scope>
    <source>
        <strain evidence="2">F1F22</strain>
    </source>
</reference>
<reference evidence="2" key="2">
    <citation type="submission" date="2022-06" db="EMBL/GenBank/DDBJ databases">
        <title>Thermospira aquatica gen. nov., sp. nov.</title>
        <authorList>
            <person name="Ben Ali Gam Z."/>
            <person name="Labat M."/>
        </authorList>
    </citation>
    <scope>NUCLEOTIDE SEQUENCE</scope>
    <source>
        <strain evidence="2">F1F22</strain>
    </source>
</reference>
<accession>A0AAX3BF37</accession>
<sequence>MSVIISLLIFGFSVYLFMVTLNRIKKLEDGVIDAQLKKEMEGLIVEFNAAATRNIEMLEQKIEEIQRLIQRANQKIFQLDERIERAQRPVVVEKIVEKPVVSETLSKPEKQRKAVSRERTEFSSSDKVFSQKQEHELPLSRDEQLKQYLLAGKSREELLEMGFVENEINLISFLLKTEKK</sequence>
<proteinExistence type="predicted"/>
<evidence type="ECO:0000256" key="1">
    <source>
        <dbReference type="SAM" id="Coils"/>
    </source>
</evidence>
<gene>
    <name evidence="2" type="ORF">KDW03_03860</name>
</gene>
<protein>
    <submittedName>
        <fullName evidence="2">Uncharacterized protein</fullName>
    </submittedName>
</protein>
<dbReference type="EMBL" id="CP073355">
    <property type="protein sequence ID" value="URA10949.1"/>
    <property type="molecule type" value="Genomic_DNA"/>
</dbReference>
<name>A0AAX3BF37_9SPIR</name>
<evidence type="ECO:0000313" key="3">
    <source>
        <dbReference type="Proteomes" id="UP001056539"/>
    </source>
</evidence>
<dbReference type="KEGG" id="taqu:KDW03_03860"/>
<organism evidence="2 3">
    <name type="scientific">Thermospira aquatica</name>
    <dbReference type="NCBI Taxonomy" id="2828656"/>
    <lineage>
        <taxon>Bacteria</taxon>
        <taxon>Pseudomonadati</taxon>
        <taxon>Spirochaetota</taxon>
        <taxon>Spirochaetia</taxon>
        <taxon>Brevinematales</taxon>
        <taxon>Thermospiraceae</taxon>
        <taxon>Thermospira</taxon>
    </lineage>
</organism>
<dbReference type="AlphaFoldDB" id="A0AAX3BF37"/>